<name>A0A7S4G5Z4_9EUGL</name>
<keyword evidence="1" id="KW-0732">Signal</keyword>
<organism evidence="2">
    <name type="scientific">Eutreptiella gymnastica</name>
    <dbReference type="NCBI Taxonomy" id="73025"/>
    <lineage>
        <taxon>Eukaryota</taxon>
        <taxon>Discoba</taxon>
        <taxon>Euglenozoa</taxon>
        <taxon>Euglenida</taxon>
        <taxon>Spirocuta</taxon>
        <taxon>Euglenophyceae</taxon>
        <taxon>Eutreptiales</taxon>
        <taxon>Eutreptiaceae</taxon>
        <taxon>Eutreptiella</taxon>
    </lineage>
</organism>
<feature type="chain" id="PRO_5031343086" description="Secreted protein" evidence="1">
    <location>
        <begin position="22"/>
        <end position="123"/>
    </location>
</feature>
<accession>A0A7S4G5Z4</accession>
<evidence type="ECO:0000313" key="2">
    <source>
        <dbReference type="EMBL" id="CAE0826274.1"/>
    </source>
</evidence>
<evidence type="ECO:0000256" key="1">
    <source>
        <dbReference type="SAM" id="SignalP"/>
    </source>
</evidence>
<protein>
    <recommendedName>
        <fullName evidence="3">Secreted protein</fullName>
    </recommendedName>
</protein>
<sequence>MKCKPSLFLICHVLVPRCALCSVREERGQSTCFAISTNLWGSPAAGGFSKAKLTKQQDTQLQRTYCTGPGSKIRGKLKLTWSAVRTSGGKRVIRPLPGTCAQSPLNLHQRECDSELILTLQCG</sequence>
<feature type="signal peptide" evidence="1">
    <location>
        <begin position="1"/>
        <end position="21"/>
    </location>
</feature>
<proteinExistence type="predicted"/>
<dbReference type="AlphaFoldDB" id="A0A7S4G5Z4"/>
<gene>
    <name evidence="2" type="ORF">EGYM00163_LOCUS37527</name>
</gene>
<dbReference type="EMBL" id="HBJA01108654">
    <property type="protein sequence ID" value="CAE0826274.1"/>
    <property type="molecule type" value="Transcribed_RNA"/>
</dbReference>
<reference evidence="2" key="1">
    <citation type="submission" date="2021-01" db="EMBL/GenBank/DDBJ databases">
        <authorList>
            <person name="Corre E."/>
            <person name="Pelletier E."/>
            <person name="Niang G."/>
            <person name="Scheremetjew M."/>
            <person name="Finn R."/>
            <person name="Kale V."/>
            <person name="Holt S."/>
            <person name="Cochrane G."/>
            <person name="Meng A."/>
            <person name="Brown T."/>
            <person name="Cohen L."/>
        </authorList>
    </citation>
    <scope>NUCLEOTIDE SEQUENCE</scope>
    <source>
        <strain evidence="2">CCMP1594</strain>
    </source>
</reference>
<evidence type="ECO:0008006" key="3">
    <source>
        <dbReference type="Google" id="ProtNLM"/>
    </source>
</evidence>